<dbReference type="Proteomes" id="UP000765509">
    <property type="component" value="Unassembled WGS sequence"/>
</dbReference>
<gene>
    <name evidence="6" type="ORF">O181_078540</name>
</gene>
<dbReference type="AlphaFoldDB" id="A0A9Q3IH22"/>
<dbReference type="InterPro" id="IPR012337">
    <property type="entry name" value="RNaseH-like_sf"/>
</dbReference>
<keyword evidence="3" id="KW-0863">Zinc-finger</keyword>
<comment type="subcellular location">
    <subcellularLocation>
        <location evidence="1">Nucleus</location>
    </subcellularLocation>
</comment>
<sequence length="273" mass="30449">MPICRPIWQDLQQTTQTRPYWKHQGNEPALASLASLCAAYQCKKELITLNTKNSTAFRALLELFKPAVTDILVRRASLTAHLTNVYFYHQESIRGYLLRNEINVSFTTDAWKSPNITAYLAVTAHYIDTDFKLISIIIGLTEIEGSHLGASLATQFMNVLYRYNLDQKIICITTDNASVNNRMAQEIEAICPRFCSKANAVGCMAHTIHLAARDDLKALGTNSGDSITSTDEDNLNPMSISSLVDTPDGLHLQYNSIISKISRLASYLCHSTQ</sequence>
<name>A0A9Q3IH22_9BASI</name>
<dbReference type="SUPFAM" id="SSF53098">
    <property type="entry name" value="Ribonuclease H-like"/>
    <property type="match status" value="1"/>
</dbReference>
<protein>
    <recommendedName>
        <fullName evidence="8">DUF659 domain-containing protein</fullName>
    </recommendedName>
</protein>
<dbReference type="PANTHER" id="PTHR46481:SF10">
    <property type="entry name" value="ZINC FINGER BED DOMAIN-CONTAINING PROTEIN 39"/>
    <property type="match status" value="1"/>
</dbReference>
<dbReference type="OrthoDB" id="1607513at2759"/>
<keyword evidence="7" id="KW-1185">Reference proteome</keyword>
<comment type="caution">
    <text evidence="6">The sequence shown here is derived from an EMBL/GenBank/DDBJ whole genome shotgun (WGS) entry which is preliminary data.</text>
</comment>
<evidence type="ECO:0000256" key="2">
    <source>
        <dbReference type="ARBA" id="ARBA00022723"/>
    </source>
</evidence>
<keyword evidence="4" id="KW-0862">Zinc</keyword>
<proteinExistence type="predicted"/>
<evidence type="ECO:0000313" key="6">
    <source>
        <dbReference type="EMBL" id="MBW0538825.1"/>
    </source>
</evidence>
<evidence type="ECO:0000256" key="3">
    <source>
        <dbReference type="ARBA" id="ARBA00022771"/>
    </source>
</evidence>
<evidence type="ECO:0000256" key="5">
    <source>
        <dbReference type="ARBA" id="ARBA00023242"/>
    </source>
</evidence>
<dbReference type="GO" id="GO:0008270">
    <property type="term" value="F:zinc ion binding"/>
    <property type="evidence" value="ECO:0007669"/>
    <property type="project" value="UniProtKB-KW"/>
</dbReference>
<evidence type="ECO:0008006" key="8">
    <source>
        <dbReference type="Google" id="ProtNLM"/>
    </source>
</evidence>
<dbReference type="PANTHER" id="PTHR46481">
    <property type="entry name" value="ZINC FINGER BED DOMAIN-CONTAINING PROTEIN 4"/>
    <property type="match status" value="1"/>
</dbReference>
<reference evidence="6" key="1">
    <citation type="submission" date="2021-03" db="EMBL/GenBank/DDBJ databases">
        <title>Draft genome sequence of rust myrtle Austropuccinia psidii MF-1, a brazilian biotype.</title>
        <authorList>
            <person name="Quecine M.C."/>
            <person name="Pachon D.M.R."/>
            <person name="Bonatelli M.L."/>
            <person name="Correr F.H."/>
            <person name="Franceschini L.M."/>
            <person name="Leite T.F."/>
            <person name="Margarido G.R.A."/>
            <person name="Almeida C.A."/>
            <person name="Ferrarezi J.A."/>
            <person name="Labate C.A."/>
        </authorList>
    </citation>
    <scope>NUCLEOTIDE SEQUENCE</scope>
    <source>
        <strain evidence="6">MF-1</strain>
    </source>
</reference>
<evidence type="ECO:0000256" key="4">
    <source>
        <dbReference type="ARBA" id="ARBA00022833"/>
    </source>
</evidence>
<evidence type="ECO:0000256" key="1">
    <source>
        <dbReference type="ARBA" id="ARBA00004123"/>
    </source>
</evidence>
<evidence type="ECO:0000313" key="7">
    <source>
        <dbReference type="Proteomes" id="UP000765509"/>
    </source>
</evidence>
<accession>A0A9Q3IH22</accession>
<dbReference type="GO" id="GO:0005634">
    <property type="term" value="C:nucleus"/>
    <property type="evidence" value="ECO:0007669"/>
    <property type="project" value="UniProtKB-SubCell"/>
</dbReference>
<keyword evidence="2" id="KW-0479">Metal-binding</keyword>
<dbReference type="EMBL" id="AVOT02043379">
    <property type="protein sequence ID" value="MBW0538825.1"/>
    <property type="molecule type" value="Genomic_DNA"/>
</dbReference>
<dbReference type="InterPro" id="IPR052035">
    <property type="entry name" value="ZnF_BED_domain_contain"/>
</dbReference>
<organism evidence="6 7">
    <name type="scientific">Austropuccinia psidii MF-1</name>
    <dbReference type="NCBI Taxonomy" id="1389203"/>
    <lineage>
        <taxon>Eukaryota</taxon>
        <taxon>Fungi</taxon>
        <taxon>Dikarya</taxon>
        <taxon>Basidiomycota</taxon>
        <taxon>Pucciniomycotina</taxon>
        <taxon>Pucciniomycetes</taxon>
        <taxon>Pucciniales</taxon>
        <taxon>Sphaerophragmiaceae</taxon>
        <taxon>Austropuccinia</taxon>
    </lineage>
</organism>
<keyword evidence="5" id="KW-0539">Nucleus</keyword>